<proteinExistence type="predicted"/>
<dbReference type="PANTHER" id="PTHR34610:SF3">
    <property type="entry name" value="SSL7007 PROTEIN"/>
    <property type="match status" value="1"/>
</dbReference>
<dbReference type="SUPFAM" id="SSF88723">
    <property type="entry name" value="PIN domain-like"/>
    <property type="match status" value="1"/>
</dbReference>
<feature type="domain" description="PIN" evidence="1">
    <location>
        <begin position="20"/>
        <end position="119"/>
    </location>
</feature>
<protein>
    <submittedName>
        <fullName evidence="2">Toxin-antitoxin system toxin component, PIN family</fullName>
    </submittedName>
</protein>
<dbReference type="RefSeq" id="WP_379903317.1">
    <property type="nucleotide sequence ID" value="NZ_JBHRTR010000031.1"/>
</dbReference>
<reference evidence="3" key="1">
    <citation type="journal article" date="2019" name="Int. J. Syst. Evol. Microbiol.">
        <title>The Global Catalogue of Microorganisms (GCM) 10K type strain sequencing project: providing services to taxonomists for standard genome sequencing and annotation.</title>
        <authorList>
            <consortium name="The Broad Institute Genomics Platform"/>
            <consortium name="The Broad Institute Genome Sequencing Center for Infectious Disease"/>
            <person name="Wu L."/>
            <person name="Ma J."/>
        </authorList>
    </citation>
    <scope>NUCLEOTIDE SEQUENCE [LARGE SCALE GENOMIC DNA]</scope>
    <source>
        <strain evidence="3">KCTC 42964</strain>
    </source>
</reference>
<evidence type="ECO:0000259" key="1">
    <source>
        <dbReference type="Pfam" id="PF13470"/>
    </source>
</evidence>
<dbReference type="Proteomes" id="UP001595528">
    <property type="component" value="Unassembled WGS sequence"/>
</dbReference>
<comment type="caution">
    <text evidence="2">The sequence shown here is derived from an EMBL/GenBank/DDBJ whole genome shotgun (WGS) entry which is preliminary data.</text>
</comment>
<dbReference type="InterPro" id="IPR029060">
    <property type="entry name" value="PIN-like_dom_sf"/>
</dbReference>
<evidence type="ECO:0000313" key="2">
    <source>
        <dbReference type="EMBL" id="MFC3229274.1"/>
    </source>
</evidence>
<dbReference type="Pfam" id="PF13470">
    <property type="entry name" value="PIN_3"/>
    <property type="match status" value="1"/>
</dbReference>
<organism evidence="2 3">
    <name type="scientific">Marinibaculum pumilum</name>
    <dbReference type="NCBI Taxonomy" id="1766165"/>
    <lineage>
        <taxon>Bacteria</taxon>
        <taxon>Pseudomonadati</taxon>
        <taxon>Pseudomonadota</taxon>
        <taxon>Alphaproteobacteria</taxon>
        <taxon>Rhodospirillales</taxon>
        <taxon>Rhodospirillaceae</taxon>
        <taxon>Marinibaculum</taxon>
    </lineage>
</organism>
<gene>
    <name evidence="2" type="ORF">ACFOGJ_18650</name>
</gene>
<dbReference type="EMBL" id="JBHRTR010000031">
    <property type="protein sequence ID" value="MFC3229274.1"/>
    <property type="molecule type" value="Genomic_DNA"/>
</dbReference>
<name>A0ABV7L411_9PROT</name>
<accession>A0ABV7L411</accession>
<keyword evidence="3" id="KW-1185">Reference proteome</keyword>
<sequence>MDASGQAPADGACPAAAPLVVLDTNVFVAAGFNSGSASGRIVSLAADGRLRLAWNADTRAETRHVLRQIPRLDPTIAERLFEDGCAFESGAPPAVFAVVPDPSDRKFAALAQIAGATLISSDSDLLSVRQSLPVTVLTPKEWLAAHMAAIPSGQADF</sequence>
<evidence type="ECO:0000313" key="3">
    <source>
        <dbReference type="Proteomes" id="UP001595528"/>
    </source>
</evidence>
<dbReference type="InterPro" id="IPR002716">
    <property type="entry name" value="PIN_dom"/>
</dbReference>
<dbReference type="PANTHER" id="PTHR34610">
    <property type="entry name" value="SSL7007 PROTEIN"/>
    <property type="match status" value="1"/>
</dbReference>
<dbReference type="InterPro" id="IPR002850">
    <property type="entry name" value="PIN_toxin-like"/>
</dbReference>